<dbReference type="GO" id="GO:0004435">
    <property type="term" value="F:phosphatidylinositol-4,5-bisphosphate phospholipase C activity"/>
    <property type="evidence" value="ECO:0007669"/>
    <property type="project" value="InterPro"/>
</dbReference>
<name>A0A4W5LFJ9_9TELE</name>
<dbReference type="Pfam" id="PF08703">
    <property type="entry name" value="PLC-beta_C"/>
    <property type="match status" value="1"/>
</dbReference>
<evidence type="ECO:0000259" key="3">
    <source>
        <dbReference type="Pfam" id="PF08703"/>
    </source>
</evidence>
<dbReference type="Gene3D" id="1.20.1230.10">
    <property type="entry name" value="Phospholipase C beta, distal C-terminal domain"/>
    <property type="match status" value="1"/>
</dbReference>
<reference evidence="4" key="3">
    <citation type="submission" date="2025-09" db="UniProtKB">
        <authorList>
            <consortium name="Ensembl"/>
        </authorList>
    </citation>
    <scope>IDENTIFICATION</scope>
</reference>
<feature type="domain" description="Phospholipase C-beta C-terminal" evidence="3">
    <location>
        <begin position="38"/>
        <end position="89"/>
    </location>
</feature>
<dbReference type="SUPFAM" id="SSF69989">
    <property type="entry name" value="C-terminal domain of PLC-beta"/>
    <property type="match status" value="1"/>
</dbReference>
<evidence type="ECO:0000313" key="4">
    <source>
        <dbReference type="Ensembl" id="ENSHHUP00000024295.1"/>
    </source>
</evidence>
<feature type="transmembrane region" description="Helical" evidence="2">
    <location>
        <begin position="6"/>
        <end position="37"/>
    </location>
</feature>
<proteinExistence type="predicted"/>
<dbReference type="InterPro" id="IPR042531">
    <property type="entry name" value="PLC-beta_C_sf"/>
</dbReference>
<dbReference type="InterPro" id="IPR014815">
    <property type="entry name" value="PLC-beta_C"/>
</dbReference>
<dbReference type="GO" id="GO:0005509">
    <property type="term" value="F:calcium ion binding"/>
    <property type="evidence" value="ECO:0007669"/>
    <property type="project" value="InterPro"/>
</dbReference>
<evidence type="ECO:0000256" key="1">
    <source>
        <dbReference type="SAM" id="Coils"/>
    </source>
</evidence>
<dbReference type="Proteomes" id="UP000314982">
    <property type="component" value="Unassembled WGS sequence"/>
</dbReference>
<organism evidence="4 5">
    <name type="scientific">Hucho hucho</name>
    <name type="common">huchen</name>
    <dbReference type="NCBI Taxonomy" id="62062"/>
    <lineage>
        <taxon>Eukaryota</taxon>
        <taxon>Metazoa</taxon>
        <taxon>Chordata</taxon>
        <taxon>Craniata</taxon>
        <taxon>Vertebrata</taxon>
        <taxon>Euteleostomi</taxon>
        <taxon>Actinopterygii</taxon>
        <taxon>Neopterygii</taxon>
        <taxon>Teleostei</taxon>
        <taxon>Protacanthopterygii</taxon>
        <taxon>Salmoniformes</taxon>
        <taxon>Salmonidae</taxon>
        <taxon>Salmoninae</taxon>
        <taxon>Hucho</taxon>
    </lineage>
</organism>
<dbReference type="GO" id="GO:0016042">
    <property type="term" value="P:lipid catabolic process"/>
    <property type="evidence" value="ECO:0007669"/>
    <property type="project" value="InterPro"/>
</dbReference>
<reference evidence="5" key="1">
    <citation type="submission" date="2018-06" db="EMBL/GenBank/DDBJ databases">
        <title>Genome assembly of Danube salmon.</title>
        <authorList>
            <person name="Macqueen D.J."/>
            <person name="Gundappa M.K."/>
        </authorList>
    </citation>
    <scope>NUCLEOTIDE SEQUENCE [LARGE SCALE GENOMIC DNA]</scope>
</reference>
<dbReference type="Ensembl" id="ENSHHUT00000025209.1">
    <property type="protein sequence ID" value="ENSHHUP00000024295.1"/>
    <property type="gene ID" value="ENSHHUG00000015250.1"/>
</dbReference>
<evidence type="ECO:0000256" key="2">
    <source>
        <dbReference type="SAM" id="Phobius"/>
    </source>
</evidence>
<protein>
    <recommendedName>
        <fullName evidence="3">Phospholipase C-beta C-terminal domain-containing protein</fullName>
    </recommendedName>
</protein>
<keyword evidence="1" id="KW-0175">Coiled coil</keyword>
<keyword evidence="2" id="KW-0812">Transmembrane</keyword>
<sequence>SGYTVVVVVVVVDLVIPLLLLIWLCRCCCCVFVVIVYREKKDLQKILDRKRQNNIIEAKSRDRDKAESEQNEINRKHISDSVTLIRRVSVCRPHVLSHSE</sequence>
<keyword evidence="2" id="KW-1133">Transmembrane helix</keyword>
<feature type="coiled-coil region" evidence="1">
    <location>
        <begin position="49"/>
        <end position="76"/>
    </location>
</feature>
<keyword evidence="5" id="KW-1185">Reference proteome</keyword>
<accession>A0A4W5LFJ9</accession>
<dbReference type="AlphaFoldDB" id="A0A4W5LFJ9"/>
<evidence type="ECO:0000313" key="5">
    <source>
        <dbReference type="Proteomes" id="UP000314982"/>
    </source>
</evidence>
<keyword evidence="2" id="KW-0472">Membrane</keyword>
<reference evidence="4" key="2">
    <citation type="submission" date="2025-08" db="UniProtKB">
        <authorList>
            <consortium name="Ensembl"/>
        </authorList>
    </citation>
    <scope>IDENTIFICATION</scope>
</reference>
<dbReference type="STRING" id="62062.ENSHHUP00000024295"/>